<dbReference type="STRING" id="457427.SSOG_02932"/>
<dbReference type="PANTHER" id="PTHR43238:SF1">
    <property type="entry name" value="GDP-L-FUCOSE SYNTHASE"/>
    <property type="match status" value="1"/>
</dbReference>
<feature type="domain" description="NAD-dependent epimerase/dehydratase" evidence="1">
    <location>
        <begin position="11"/>
        <end position="254"/>
    </location>
</feature>
<dbReference type="GO" id="GO:0050577">
    <property type="term" value="F:GDP-L-fucose synthase activity"/>
    <property type="evidence" value="ECO:0007669"/>
    <property type="project" value="TreeGrafter"/>
</dbReference>
<dbReference type="InterPro" id="IPR001509">
    <property type="entry name" value="Epimerase_deHydtase"/>
</dbReference>
<name>D9WEH9_9ACTN</name>
<gene>
    <name evidence="2" type="ORF">SSOG_02932</name>
</gene>
<proteinExistence type="predicted"/>
<dbReference type="RefSeq" id="WP_009715037.1">
    <property type="nucleotide sequence ID" value="NZ_GG657754.1"/>
</dbReference>
<keyword evidence="3" id="KW-1185">Reference proteome</keyword>
<evidence type="ECO:0000259" key="1">
    <source>
        <dbReference type="Pfam" id="PF01370"/>
    </source>
</evidence>
<dbReference type="HOGENOM" id="CLU_007383_1_7_11"/>
<dbReference type="EMBL" id="GG657754">
    <property type="protein sequence ID" value="EFL23218.1"/>
    <property type="molecule type" value="Genomic_DNA"/>
</dbReference>
<evidence type="ECO:0000313" key="3">
    <source>
        <dbReference type="Proteomes" id="UP000003963"/>
    </source>
</evidence>
<dbReference type="PANTHER" id="PTHR43238">
    <property type="entry name" value="GDP-L-FUCOSE SYNTHASE"/>
    <property type="match status" value="1"/>
</dbReference>
<organism evidence="2 3">
    <name type="scientific">Streptomyces himastatinicus ATCC 53653</name>
    <dbReference type="NCBI Taxonomy" id="457427"/>
    <lineage>
        <taxon>Bacteria</taxon>
        <taxon>Bacillati</taxon>
        <taxon>Actinomycetota</taxon>
        <taxon>Actinomycetes</taxon>
        <taxon>Kitasatosporales</taxon>
        <taxon>Streptomycetaceae</taxon>
        <taxon>Streptomyces</taxon>
        <taxon>Streptomyces violaceusniger group</taxon>
    </lineage>
</organism>
<dbReference type="OrthoDB" id="9801785at2"/>
<sequence length="329" mass="36877">MAADYWAGKTVLVTGGLGFIGSHMVEELVGRGAHVLCVYRREKPEVLAELPASPSLTALRIDALDYDALLAVAAAVPRVDAVVNCATLDGNMQFLLEESGRMLDENMRIVSNVLNVARHCRIPDVVLISSAEIYSYDGTEPMREEDDHRRHMEFSPNGYRMSKMFTEVLADLYRKQFGMNIYTPRLTNVYGPRDDFDTTTNHVIPNMLMKLAAGQDIEIWGDGSQLRTFIHVQDVVRAILCMVRSGTCEALNIGTSESVSIRDLAYLVAEAAGHTKNRVRFDPDKPVGAARRALDLDNFHRVVDFTPRSLKEGLLDTVQWHRKKAQRVR</sequence>
<accession>D9WEH9</accession>
<protein>
    <submittedName>
        <fullName evidence="2">Putative NAD-dependent epimerase/dehydratase family protein</fullName>
    </submittedName>
</protein>
<dbReference type="InterPro" id="IPR036291">
    <property type="entry name" value="NAD(P)-bd_dom_sf"/>
</dbReference>
<reference evidence="2 3" key="1">
    <citation type="submission" date="2009-02" db="EMBL/GenBank/DDBJ databases">
        <title>Annotation of Streptomyces hygroscopicus strain ATCC 53653.</title>
        <authorList>
            <consortium name="The Broad Institute Genome Sequencing Platform"/>
            <consortium name="Broad Institute Microbial Sequencing Center"/>
            <person name="Fischbach M."/>
            <person name="Godfrey P."/>
            <person name="Ward D."/>
            <person name="Young S."/>
            <person name="Zeng Q."/>
            <person name="Koehrsen M."/>
            <person name="Alvarado L."/>
            <person name="Berlin A.M."/>
            <person name="Bochicchio J."/>
            <person name="Borenstein D."/>
            <person name="Chapman S.B."/>
            <person name="Chen Z."/>
            <person name="Engels R."/>
            <person name="Freedman E."/>
            <person name="Gellesch M."/>
            <person name="Goldberg J."/>
            <person name="Griggs A."/>
            <person name="Gujja S."/>
            <person name="Heilman E.R."/>
            <person name="Heiman D.I."/>
            <person name="Hepburn T.A."/>
            <person name="Howarth C."/>
            <person name="Jen D."/>
            <person name="Larson L."/>
            <person name="Lewis B."/>
            <person name="Mehta T."/>
            <person name="Park D."/>
            <person name="Pearson M."/>
            <person name="Richards J."/>
            <person name="Roberts A."/>
            <person name="Saif S."/>
            <person name="Shea T.D."/>
            <person name="Shenoy N."/>
            <person name="Sisk P."/>
            <person name="Stolte C."/>
            <person name="Sykes S.N."/>
            <person name="Thomson T."/>
            <person name="Walk T."/>
            <person name="White J."/>
            <person name="Yandava C."/>
            <person name="Straight P."/>
            <person name="Clardy J."/>
            <person name="Hung D."/>
            <person name="Kolter R."/>
            <person name="Mekalanos J."/>
            <person name="Walker S."/>
            <person name="Walsh C.T."/>
            <person name="Wieland-Brown L.C."/>
            <person name="Haas B."/>
            <person name="Nusbaum C."/>
            <person name="Birren B."/>
        </authorList>
    </citation>
    <scope>NUCLEOTIDE SEQUENCE [LARGE SCALE GENOMIC DNA]</scope>
    <source>
        <strain evidence="2 3">ATCC 53653</strain>
    </source>
</reference>
<dbReference type="SUPFAM" id="SSF51735">
    <property type="entry name" value="NAD(P)-binding Rossmann-fold domains"/>
    <property type="match status" value="1"/>
</dbReference>
<dbReference type="Gene3D" id="3.40.50.720">
    <property type="entry name" value="NAD(P)-binding Rossmann-like Domain"/>
    <property type="match status" value="1"/>
</dbReference>
<dbReference type="Proteomes" id="UP000003963">
    <property type="component" value="Unassembled WGS sequence"/>
</dbReference>
<dbReference type="Pfam" id="PF01370">
    <property type="entry name" value="Epimerase"/>
    <property type="match status" value="1"/>
</dbReference>
<evidence type="ECO:0000313" key="2">
    <source>
        <dbReference type="EMBL" id="EFL23218.1"/>
    </source>
</evidence>
<dbReference type="AlphaFoldDB" id="D9WEH9"/>